<accession>A0A8X6M4N2</accession>
<evidence type="ECO:0000313" key="1">
    <source>
        <dbReference type="EMBL" id="GFR33986.1"/>
    </source>
</evidence>
<organism evidence="1 2">
    <name type="scientific">Trichonephila clavata</name>
    <name type="common">Joro spider</name>
    <name type="synonym">Nephila clavata</name>
    <dbReference type="NCBI Taxonomy" id="2740835"/>
    <lineage>
        <taxon>Eukaryota</taxon>
        <taxon>Metazoa</taxon>
        <taxon>Ecdysozoa</taxon>
        <taxon>Arthropoda</taxon>
        <taxon>Chelicerata</taxon>
        <taxon>Arachnida</taxon>
        <taxon>Araneae</taxon>
        <taxon>Araneomorphae</taxon>
        <taxon>Entelegynae</taxon>
        <taxon>Araneoidea</taxon>
        <taxon>Nephilidae</taxon>
        <taxon>Trichonephila</taxon>
    </lineage>
</organism>
<dbReference type="AlphaFoldDB" id="A0A8X6M4N2"/>
<dbReference type="Proteomes" id="UP000887116">
    <property type="component" value="Unassembled WGS sequence"/>
</dbReference>
<name>A0A8X6M4N2_TRICU</name>
<comment type="caution">
    <text evidence="1">The sequence shown here is derived from an EMBL/GenBank/DDBJ whole genome shotgun (WGS) entry which is preliminary data.</text>
</comment>
<reference evidence="1" key="1">
    <citation type="submission" date="2020-07" db="EMBL/GenBank/DDBJ databases">
        <title>Multicomponent nature underlies the extraordinary mechanical properties of spider dragline silk.</title>
        <authorList>
            <person name="Kono N."/>
            <person name="Nakamura H."/>
            <person name="Mori M."/>
            <person name="Yoshida Y."/>
            <person name="Ohtoshi R."/>
            <person name="Malay A.D."/>
            <person name="Moran D.A.P."/>
            <person name="Tomita M."/>
            <person name="Numata K."/>
            <person name="Arakawa K."/>
        </authorList>
    </citation>
    <scope>NUCLEOTIDE SEQUENCE</scope>
</reference>
<protein>
    <submittedName>
        <fullName evidence="1">Uncharacterized protein</fullName>
    </submittedName>
</protein>
<dbReference type="EMBL" id="BMAO01009907">
    <property type="protein sequence ID" value="GFR33986.1"/>
    <property type="molecule type" value="Genomic_DNA"/>
</dbReference>
<evidence type="ECO:0000313" key="2">
    <source>
        <dbReference type="Proteomes" id="UP000887116"/>
    </source>
</evidence>
<keyword evidence="2" id="KW-1185">Reference proteome</keyword>
<sequence>MKRNWLKKALTLVELATNHSIQFSDRETAVYDLLMLLKSGENVEILHNGNMNLTVRAKLEKSGMFLRARMCM</sequence>
<proteinExistence type="predicted"/>
<gene>
    <name evidence="1" type="ORF">TNCT_236681</name>
</gene>